<organism evidence="1 2">
    <name type="scientific">Tritrichomonas musculus</name>
    <dbReference type="NCBI Taxonomy" id="1915356"/>
    <lineage>
        <taxon>Eukaryota</taxon>
        <taxon>Metamonada</taxon>
        <taxon>Parabasalia</taxon>
        <taxon>Tritrichomonadida</taxon>
        <taxon>Tritrichomonadidae</taxon>
        <taxon>Tritrichomonas</taxon>
    </lineage>
</organism>
<gene>
    <name evidence="1" type="ORF">M9Y10_024823</name>
</gene>
<proteinExistence type="predicted"/>
<comment type="caution">
    <text evidence="1">The sequence shown here is derived from an EMBL/GenBank/DDBJ whole genome shotgun (WGS) entry which is preliminary data.</text>
</comment>
<keyword evidence="2" id="KW-1185">Reference proteome</keyword>
<dbReference type="Proteomes" id="UP001470230">
    <property type="component" value="Unassembled WGS sequence"/>
</dbReference>
<name>A0ABR2HDM8_9EUKA</name>
<reference evidence="1 2" key="1">
    <citation type="submission" date="2024-04" db="EMBL/GenBank/DDBJ databases">
        <title>Tritrichomonas musculus Genome.</title>
        <authorList>
            <person name="Alves-Ferreira E."/>
            <person name="Grigg M."/>
            <person name="Lorenzi H."/>
            <person name="Galac M."/>
        </authorList>
    </citation>
    <scope>NUCLEOTIDE SEQUENCE [LARGE SCALE GENOMIC DNA]</scope>
    <source>
        <strain evidence="1 2">EAF2021</strain>
    </source>
</reference>
<accession>A0ABR2HDM8</accession>
<protein>
    <submittedName>
        <fullName evidence="1">Uncharacterized protein</fullName>
    </submittedName>
</protein>
<evidence type="ECO:0000313" key="2">
    <source>
        <dbReference type="Proteomes" id="UP001470230"/>
    </source>
</evidence>
<sequence length="227" mass="25947">MDILRKRIHNKLGDNIKTCLGLPMELPRLMASLEELEINLEDLENIINSLPIPFIFNLDEFGQQDYADSIEKTVASCLACISPLGIYAKPQIAVSRVTVDSEIFSRIPKDSIQIVNAISGYINTYSFKYWMESEFLLNLKELPQKYNYFGPSVLIINGYLSHIRAIENIIFEDDNLIILSALEGDTLLVRYCDQPHKYKTILLPFLRGINELEALYIAAQPDMLKLE</sequence>
<evidence type="ECO:0000313" key="1">
    <source>
        <dbReference type="EMBL" id="KAK8843753.1"/>
    </source>
</evidence>
<dbReference type="EMBL" id="JAPFFF010000034">
    <property type="protein sequence ID" value="KAK8843753.1"/>
    <property type="molecule type" value="Genomic_DNA"/>
</dbReference>